<sequence length="74" mass="8468">MSRTAPKCSMRAFFMWRFSQTTEFPLYLVPRVRCAKDQPGLSLALQPSRHGMPFSLEDTISAWQGKNLILYADA</sequence>
<evidence type="ECO:0000313" key="1">
    <source>
        <dbReference type="EMBL" id="GIY69840.1"/>
    </source>
</evidence>
<name>A0AAV4VK58_9ARAC</name>
<proteinExistence type="predicted"/>
<organism evidence="1 2">
    <name type="scientific">Caerostris darwini</name>
    <dbReference type="NCBI Taxonomy" id="1538125"/>
    <lineage>
        <taxon>Eukaryota</taxon>
        <taxon>Metazoa</taxon>
        <taxon>Ecdysozoa</taxon>
        <taxon>Arthropoda</taxon>
        <taxon>Chelicerata</taxon>
        <taxon>Arachnida</taxon>
        <taxon>Araneae</taxon>
        <taxon>Araneomorphae</taxon>
        <taxon>Entelegynae</taxon>
        <taxon>Araneoidea</taxon>
        <taxon>Araneidae</taxon>
        <taxon>Caerostris</taxon>
    </lineage>
</organism>
<dbReference type="Proteomes" id="UP001054837">
    <property type="component" value="Unassembled WGS sequence"/>
</dbReference>
<gene>
    <name evidence="1" type="ORF">CDAR_174081</name>
</gene>
<keyword evidence="2" id="KW-1185">Reference proteome</keyword>
<evidence type="ECO:0000313" key="2">
    <source>
        <dbReference type="Proteomes" id="UP001054837"/>
    </source>
</evidence>
<reference evidence="1 2" key="1">
    <citation type="submission" date="2021-06" db="EMBL/GenBank/DDBJ databases">
        <title>Caerostris darwini draft genome.</title>
        <authorList>
            <person name="Kono N."/>
            <person name="Arakawa K."/>
        </authorList>
    </citation>
    <scope>NUCLEOTIDE SEQUENCE [LARGE SCALE GENOMIC DNA]</scope>
</reference>
<protein>
    <submittedName>
        <fullName evidence="1">Uncharacterized protein</fullName>
    </submittedName>
</protein>
<accession>A0AAV4VK58</accession>
<comment type="caution">
    <text evidence="1">The sequence shown here is derived from an EMBL/GenBank/DDBJ whole genome shotgun (WGS) entry which is preliminary data.</text>
</comment>
<dbReference type="EMBL" id="BPLQ01013114">
    <property type="protein sequence ID" value="GIY69840.1"/>
    <property type="molecule type" value="Genomic_DNA"/>
</dbReference>
<dbReference type="AlphaFoldDB" id="A0AAV4VK58"/>